<accession>A0A9J6PF23</accession>
<evidence type="ECO:0000313" key="3">
    <source>
        <dbReference type="Proteomes" id="UP001055804"/>
    </source>
</evidence>
<organism evidence="2 3">
    <name type="scientific">Futiania mangrovi</name>
    <dbReference type="NCBI Taxonomy" id="2959716"/>
    <lineage>
        <taxon>Bacteria</taxon>
        <taxon>Pseudomonadati</taxon>
        <taxon>Pseudomonadota</taxon>
        <taxon>Alphaproteobacteria</taxon>
        <taxon>Futianiales</taxon>
        <taxon>Futianiaceae</taxon>
        <taxon>Futiania</taxon>
    </lineage>
</organism>
<dbReference type="Proteomes" id="UP001055804">
    <property type="component" value="Unassembled WGS sequence"/>
</dbReference>
<evidence type="ECO:0000256" key="1">
    <source>
        <dbReference type="SAM" id="Phobius"/>
    </source>
</evidence>
<dbReference type="AlphaFoldDB" id="A0A9J6PF23"/>
<keyword evidence="1" id="KW-0812">Transmembrane</keyword>
<keyword evidence="1" id="KW-1133">Transmembrane helix</keyword>
<dbReference type="EMBL" id="JAMZFT010000003">
    <property type="protein sequence ID" value="MCP1337305.1"/>
    <property type="molecule type" value="Genomic_DNA"/>
</dbReference>
<sequence length="100" mass="10486">MSVDPQTLLVIAMMAVVSYVTRAAGYFLLGFFTLTDPVRRGLEALPGAVLVSILAPMALRDGIAGLTIVLAVAFTLLTRREWLSVPLAVAAAASTRALIG</sequence>
<dbReference type="InterPro" id="IPR008407">
    <property type="entry name" value="Brnchd-chn_aa_trnsp_AzlD"/>
</dbReference>
<dbReference type="Pfam" id="PF05437">
    <property type="entry name" value="AzlD"/>
    <property type="match status" value="1"/>
</dbReference>
<feature type="transmembrane region" description="Helical" evidence="1">
    <location>
        <begin position="7"/>
        <end position="29"/>
    </location>
</feature>
<comment type="caution">
    <text evidence="2">The sequence shown here is derived from an EMBL/GenBank/DDBJ whole genome shotgun (WGS) entry which is preliminary data.</text>
</comment>
<evidence type="ECO:0000313" key="2">
    <source>
        <dbReference type="EMBL" id="MCP1337305.1"/>
    </source>
</evidence>
<protein>
    <submittedName>
        <fullName evidence="2">AzlD domain-containing protein</fullName>
    </submittedName>
</protein>
<proteinExistence type="predicted"/>
<keyword evidence="3" id="KW-1185">Reference proteome</keyword>
<gene>
    <name evidence="2" type="ORF">NJQ99_12860</name>
</gene>
<dbReference type="RefSeq" id="WP_269333274.1">
    <property type="nucleotide sequence ID" value="NZ_JAMZFT010000003.1"/>
</dbReference>
<keyword evidence="1" id="KW-0472">Membrane</keyword>
<name>A0A9J6PF23_9PROT</name>
<reference evidence="2" key="1">
    <citation type="submission" date="2022-06" db="EMBL/GenBank/DDBJ databases">
        <title>Isolation and Genomics of Futiania mangrovii gen. nov., sp. nov., a Rare and Metabolically-versatile member in the Class Alphaproteobacteria.</title>
        <authorList>
            <person name="Liu L."/>
            <person name="Huang W.-C."/>
            <person name="Pan J."/>
            <person name="Li J."/>
            <person name="Huang Y."/>
            <person name="Du H."/>
            <person name="Liu Y."/>
            <person name="Li M."/>
        </authorList>
    </citation>
    <scope>NUCLEOTIDE SEQUENCE</scope>
    <source>
        <strain evidence="2">FT118</strain>
    </source>
</reference>